<comment type="cofactor">
    <cofactor evidence="9">
        <name>Mg(2+)</name>
        <dbReference type="ChEBI" id="CHEBI:18420"/>
    </cofactor>
    <text evidence="9">Binds 1 Mg(2+) ion per subunit.</text>
</comment>
<feature type="binding site" evidence="9">
    <location>
        <begin position="44"/>
        <end position="48"/>
    </location>
    <ligand>
        <name>4-amino-2-methyl-5-(diphosphooxymethyl)pyrimidine</name>
        <dbReference type="ChEBI" id="CHEBI:57841"/>
    </ligand>
</feature>
<comment type="function">
    <text evidence="9">Condenses 4-methyl-5-(beta-hydroxyethyl)thiazole monophosphate (THZ-P) and 2-methyl-4-amino-5-hydroxymethyl pyrimidine pyrophosphate (HMP-PP) to form thiamine monophosphate (TMP).</text>
</comment>
<dbReference type="GO" id="GO:0004789">
    <property type="term" value="F:thiamine-phosphate diphosphorylase activity"/>
    <property type="evidence" value="ECO:0007669"/>
    <property type="project" value="UniProtKB-EC"/>
</dbReference>
<comment type="catalytic activity">
    <reaction evidence="7 9 10">
        <text>2-(2-carboxy-4-methylthiazol-5-yl)ethyl phosphate + 4-amino-2-methyl-5-(diphosphooxymethyl)pyrimidine + 2 H(+) = thiamine phosphate + CO2 + diphosphate</text>
        <dbReference type="Rhea" id="RHEA:47848"/>
        <dbReference type="ChEBI" id="CHEBI:15378"/>
        <dbReference type="ChEBI" id="CHEBI:16526"/>
        <dbReference type="ChEBI" id="CHEBI:33019"/>
        <dbReference type="ChEBI" id="CHEBI:37575"/>
        <dbReference type="ChEBI" id="CHEBI:57841"/>
        <dbReference type="ChEBI" id="CHEBI:62890"/>
        <dbReference type="EC" id="2.5.1.3"/>
    </reaction>
</comment>
<comment type="caution">
    <text evidence="13">The sequence shown here is derived from an EMBL/GenBank/DDBJ whole genome shotgun (WGS) entry which is preliminary data.</text>
</comment>
<proteinExistence type="inferred from homology"/>
<evidence type="ECO:0000256" key="7">
    <source>
        <dbReference type="ARBA" id="ARBA00047851"/>
    </source>
</evidence>
<dbReference type="InterPro" id="IPR036206">
    <property type="entry name" value="ThiamineP_synth_sf"/>
</dbReference>
<dbReference type="Gene3D" id="3.20.20.70">
    <property type="entry name" value="Aldolase class I"/>
    <property type="match status" value="1"/>
</dbReference>
<feature type="binding site" evidence="9">
    <location>
        <position position="155"/>
    </location>
    <ligand>
        <name>4-amino-2-methyl-5-(diphosphooxymethyl)pyrimidine</name>
        <dbReference type="ChEBI" id="CHEBI:57841"/>
    </ligand>
</feature>
<dbReference type="PANTHER" id="PTHR20857:SF15">
    <property type="entry name" value="THIAMINE-PHOSPHATE SYNTHASE"/>
    <property type="match status" value="1"/>
</dbReference>
<evidence type="ECO:0000256" key="6">
    <source>
        <dbReference type="ARBA" id="ARBA00047334"/>
    </source>
</evidence>
<feature type="domain" description="Thiamine phosphate synthase/TenI" evidence="12">
    <location>
        <begin position="12"/>
        <end position="206"/>
    </location>
</feature>
<protein>
    <recommendedName>
        <fullName evidence="9">Thiamine-phosphate synthase</fullName>
        <shortName evidence="9">TP synthase</shortName>
        <shortName evidence="9">TPS</shortName>
        <ecNumber evidence="9">2.5.1.3</ecNumber>
    </recommendedName>
    <alternativeName>
        <fullName evidence="9">Thiamine-phosphate pyrophosphorylase</fullName>
        <shortName evidence="9">TMP pyrophosphorylase</shortName>
        <shortName evidence="9">TMP-PPase</shortName>
    </alternativeName>
</protein>
<evidence type="ECO:0000256" key="1">
    <source>
        <dbReference type="ARBA" id="ARBA00005165"/>
    </source>
</evidence>
<feature type="binding site" evidence="9">
    <location>
        <position position="125"/>
    </location>
    <ligand>
        <name>4-amino-2-methyl-5-(diphosphooxymethyl)pyrimidine</name>
        <dbReference type="ChEBI" id="CHEBI:57841"/>
    </ligand>
</feature>
<keyword evidence="4 9" id="KW-0460">Magnesium</keyword>
<evidence type="ECO:0000256" key="3">
    <source>
        <dbReference type="ARBA" id="ARBA00022723"/>
    </source>
</evidence>
<evidence type="ECO:0000256" key="9">
    <source>
        <dbReference type="HAMAP-Rule" id="MF_00097"/>
    </source>
</evidence>
<feature type="binding site" evidence="9">
    <location>
        <begin position="152"/>
        <end position="154"/>
    </location>
    <ligand>
        <name>2-[(2R,5Z)-2-carboxy-4-methylthiazol-5(2H)-ylidene]ethyl phosphate</name>
        <dbReference type="ChEBI" id="CHEBI:62899"/>
    </ligand>
</feature>
<gene>
    <name evidence="9 13" type="primary">thiE</name>
    <name evidence="13" type="ORF">ACFFGG_07595</name>
</gene>
<dbReference type="SUPFAM" id="SSF51391">
    <property type="entry name" value="Thiamin phosphate synthase"/>
    <property type="match status" value="1"/>
</dbReference>
<evidence type="ECO:0000259" key="12">
    <source>
        <dbReference type="Pfam" id="PF02581"/>
    </source>
</evidence>
<sequence length="229" mass="23166">MDARWSGVDPRLYFVTDTDLCARAGRTVAQTVAAAVAGGAGIVQVRDKDLDDAAFAQLTRQVLDAVQAVTRATARRVPVVVNDRVAVARQLLDEGRDVHIHVGQGDVPVAEVRRILGPRPLLGLSAATVAQCAAARANGCVDLIGLSPAFDTATKPDAGAGLGLDGVRALAAQAGLPCVAIGGIDVARATLLRGSGVVGVCVVSAICSAADPQVAASALYAAFAGRAPN</sequence>
<dbReference type="InterPro" id="IPR022998">
    <property type="entry name" value="ThiamineP_synth_TenI"/>
</dbReference>
<dbReference type="RefSeq" id="WP_377481711.1">
    <property type="nucleotide sequence ID" value="NZ_JBHLTN010000014.1"/>
</dbReference>
<keyword evidence="2 9" id="KW-0808">Transferase</keyword>
<dbReference type="Pfam" id="PF02581">
    <property type="entry name" value="TMP-TENI"/>
    <property type="match status" value="1"/>
</dbReference>
<dbReference type="CDD" id="cd00564">
    <property type="entry name" value="TMP_TenI"/>
    <property type="match status" value="1"/>
</dbReference>
<evidence type="ECO:0000256" key="5">
    <source>
        <dbReference type="ARBA" id="ARBA00022977"/>
    </source>
</evidence>
<dbReference type="InterPro" id="IPR034291">
    <property type="entry name" value="TMP_synthase"/>
</dbReference>
<dbReference type="NCBIfam" id="TIGR00693">
    <property type="entry name" value="thiE"/>
    <property type="match status" value="1"/>
</dbReference>
<comment type="similarity">
    <text evidence="9 10">Belongs to the thiamine-phosphate synthase family.</text>
</comment>
<evidence type="ECO:0000256" key="4">
    <source>
        <dbReference type="ARBA" id="ARBA00022842"/>
    </source>
</evidence>
<accession>A0ABV6PRE8</accession>
<comment type="catalytic activity">
    <reaction evidence="6 9 10">
        <text>4-methyl-5-(2-phosphooxyethyl)-thiazole + 4-amino-2-methyl-5-(diphosphooxymethyl)pyrimidine + H(+) = thiamine phosphate + diphosphate</text>
        <dbReference type="Rhea" id="RHEA:22328"/>
        <dbReference type="ChEBI" id="CHEBI:15378"/>
        <dbReference type="ChEBI" id="CHEBI:33019"/>
        <dbReference type="ChEBI" id="CHEBI:37575"/>
        <dbReference type="ChEBI" id="CHEBI:57841"/>
        <dbReference type="ChEBI" id="CHEBI:58296"/>
        <dbReference type="EC" id="2.5.1.3"/>
    </reaction>
</comment>
<dbReference type="EMBL" id="JBHLTN010000014">
    <property type="protein sequence ID" value="MFC0592417.1"/>
    <property type="molecule type" value="Genomic_DNA"/>
</dbReference>
<comment type="pathway">
    <text evidence="1 9 11">Cofactor biosynthesis; thiamine diphosphate biosynthesis; thiamine phosphate from 4-amino-2-methyl-5-diphosphomethylpyrimidine and 4-methyl-5-(2-phosphoethyl)-thiazole: step 1/1.</text>
</comment>
<keyword evidence="5 9" id="KW-0784">Thiamine biosynthesis</keyword>
<reference evidence="13 14" key="1">
    <citation type="submission" date="2024-09" db="EMBL/GenBank/DDBJ databases">
        <authorList>
            <person name="Sun Q."/>
            <person name="Mori K."/>
        </authorList>
    </citation>
    <scope>NUCLEOTIDE SEQUENCE [LARGE SCALE GENOMIC DNA]</scope>
    <source>
        <strain evidence="13 14">NCAIM B.02336</strain>
    </source>
</reference>
<dbReference type="InterPro" id="IPR013785">
    <property type="entry name" value="Aldolase_TIM"/>
</dbReference>
<name>A0ABV6PRE8_9BURK</name>
<evidence type="ECO:0000256" key="10">
    <source>
        <dbReference type="RuleBase" id="RU003826"/>
    </source>
</evidence>
<evidence type="ECO:0000313" key="14">
    <source>
        <dbReference type="Proteomes" id="UP001589834"/>
    </source>
</evidence>
<comment type="catalytic activity">
    <reaction evidence="8 9 10">
        <text>2-[(2R,5Z)-2-carboxy-4-methylthiazol-5(2H)-ylidene]ethyl phosphate + 4-amino-2-methyl-5-(diphosphooxymethyl)pyrimidine + 2 H(+) = thiamine phosphate + CO2 + diphosphate</text>
        <dbReference type="Rhea" id="RHEA:47844"/>
        <dbReference type="ChEBI" id="CHEBI:15378"/>
        <dbReference type="ChEBI" id="CHEBI:16526"/>
        <dbReference type="ChEBI" id="CHEBI:33019"/>
        <dbReference type="ChEBI" id="CHEBI:37575"/>
        <dbReference type="ChEBI" id="CHEBI:57841"/>
        <dbReference type="ChEBI" id="CHEBI:62899"/>
        <dbReference type="EC" id="2.5.1.3"/>
    </reaction>
</comment>
<evidence type="ECO:0000256" key="11">
    <source>
        <dbReference type="RuleBase" id="RU004253"/>
    </source>
</evidence>
<dbReference type="EC" id="2.5.1.3" evidence="9"/>
<feature type="binding site" evidence="9">
    <location>
        <position position="83"/>
    </location>
    <ligand>
        <name>Mg(2+)</name>
        <dbReference type="ChEBI" id="CHEBI:18420"/>
    </ligand>
</feature>
<keyword evidence="14" id="KW-1185">Reference proteome</keyword>
<dbReference type="PANTHER" id="PTHR20857">
    <property type="entry name" value="THIAMINE-PHOSPHATE PYROPHOSPHORYLASE"/>
    <property type="match status" value="1"/>
</dbReference>
<evidence type="ECO:0000256" key="2">
    <source>
        <dbReference type="ARBA" id="ARBA00022679"/>
    </source>
</evidence>
<dbReference type="HAMAP" id="MF_00097">
    <property type="entry name" value="TMP_synthase"/>
    <property type="match status" value="1"/>
</dbReference>
<feature type="binding site" evidence="9">
    <location>
        <position position="82"/>
    </location>
    <ligand>
        <name>4-amino-2-methyl-5-(diphosphooxymethyl)pyrimidine</name>
        <dbReference type="ChEBI" id="CHEBI:57841"/>
    </ligand>
</feature>
<dbReference type="Proteomes" id="UP001589834">
    <property type="component" value="Unassembled WGS sequence"/>
</dbReference>
<feature type="binding site" evidence="9">
    <location>
        <position position="106"/>
    </location>
    <ligand>
        <name>Mg(2+)</name>
        <dbReference type="ChEBI" id="CHEBI:18420"/>
    </ligand>
</feature>
<feature type="binding site" evidence="9">
    <location>
        <begin position="203"/>
        <end position="204"/>
    </location>
    <ligand>
        <name>2-[(2R,5Z)-2-carboxy-4-methylthiazol-5(2H)-ylidene]ethyl phosphate</name>
        <dbReference type="ChEBI" id="CHEBI:62899"/>
    </ligand>
</feature>
<evidence type="ECO:0000313" key="13">
    <source>
        <dbReference type="EMBL" id="MFC0592417.1"/>
    </source>
</evidence>
<organism evidence="13 14">
    <name type="scientific">Ottowia pentelensis</name>
    <dbReference type="NCBI Taxonomy" id="511108"/>
    <lineage>
        <taxon>Bacteria</taxon>
        <taxon>Pseudomonadati</taxon>
        <taxon>Pseudomonadota</taxon>
        <taxon>Betaproteobacteria</taxon>
        <taxon>Burkholderiales</taxon>
        <taxon>Comamonadaceae</taxon>
        <taxon>Ottowia</taxon>
    </lineage>
</organism>
<keyword evidence="3 9" id="KW-0479">Metal-binding</keyword>
<evidence type="ECO:0000256" key="8">
    <source>
        <dbReference type="ARBA" id="ARBA00047883"/>
    </source>
</evidence>
<feature type="binding site" evidence="9">
    <location>
        <position position="183"/>
    </location>
    <ligand>
        <name>2-[(2R,5Z)-2-carboxy-4-methylthiazol-5(2H)-ylidene]ethyl phosphate</name>
        <dbReference type="ChEBI" id="CHEBI:62899"/>
    </ligand>
</feature>